<organism evidence="2 3">
    <name type="scientific">Liparis tanakae</name>
    <name type="common">Tanaka's snailfish</name>
    <dbReference type="NCBI Taxonomy" id="230148"/>
    <lineage>
        <taxon>Eukaryota</taxon>
        <taxon>Metazoa</taxon>
        <taxon>Chordata</taxon>
        <taxon>Craniata</taxon>
        <taxon>Vertebrata</taxon>
        <taxon>Euteleostomi</taxon>
        <taxon>Actinopterygii</taxon>
        <taxon>Neopterygii</taxon>
        <taxon>Teleostei</taxon>
        <taxon>Neoteleostei</taxon>
        <taxon>Acanthomorphata</taxon>
        <taxon>Eupercaria</taxon>
        <taxon>Perciformes</taxon>
        <taxon>Cottioidei</taxon>
        <taxon>Cottales</taxon>
        <taxon>Liparidae</taxon>
        <taxon>Liparis</taxon>
    </lineage>
</organism>
<dbReference type="EMBL" id="SRLO01000730">
    <property type="protein sequence ID" value="TNN47656.1"/>
    <property type="molecule type" value="Genomic_DNA"/>
</dbReference>
<feature type="region of interest" description="Disordered" evidence="1">
    <location>
        <begin position="35"/>
        <end position="58"/>
    </location>
</feature>
<evidence type="ECO:0000256" key="1">
    <source>
        <dbReference type="SAM" id="MobiDB-lite"/>
    </source>
</evidence>
<accession>A0A4Z2G271</accession>
<reference evidence="2 3" key="1">
    <citation type="submission" date="2019-03" db="EMBL/GenBank/DDBJ databases">
        <title>First draft genome of Liparis tanakae, snailfish: a comprehensive survey of snailfish specific genes.</title>
        <authorList>
            <person name="Kim W."/>
            <person name="Song I."/>
            <person name="Jeong J.-H."/>
            <person name="Kim D."/>
            <person name="Kim S."/>
            <person name="Ryu S."/>
            <person name="Song J.Y."/>
            <person name="Lee S.K."/>
        </authorList>
    </citation>
    <scope>NUCLEOTIDE SEQUENCE [LARGE SCALE GENOMIC DNA]</scope>
    <source>
        <tissue evidence="2">Muscle</tissue>
    </source>
</reference>
<sequence length="243" mass="26632">MNSETQRAQRRYFPLCAQLDFARRISSDLLQCAVQPDSSREEGPVAPLPLTPGRNQPVAEGAVCDEQTLKSRMWGLESDVRALEPGFSSVGDVKLEAIAAGTSVLRSVTRRQLVESSPTRPFRTTLDSKGRNSGEIRCSVTSGDMLFMLSTARPVVFPQEDNEADSQLGNSTVMVVSQNNGDVEGFLGELFMHVEGKTICGGMWEERIEPSCSQRPGFPSPPLPRQRFEEINTLALAAIQAED</sequence>
<proteinExistence type="predicted"/>
<evidence type="ECO:0000313" key="3">
    <source>
        <dbReference type="Proteomes" id="UP000314294"/>
    </source>
</evidence>
<name>A0A4Z2G271_9TELE</name>
<protein>
    <submittedName>
        <fullName evidence="2">Uncharacterized protein</fullName>
    </submittedName>
</protein>
<comment type="caution">
    <text evidence="2">The sequence shown here is derived from an EMBL/GenBank/DDBJ whole genome shotgun (WGS) entry which is preliminary data.</text>
</comment>
<dbReference type="Proteomes" id="UP000314294">
    <property type="component" value="Unassembled WGS sequence"/>
</dbReference>
<keyword evidence="3" id="KW-1185">Reference proteome</keyword>
<gene>
    <name evidence="2" type="ORF">EYF80_042146</name>
</gene>
<dbReference type="AlphaFoldDB" id="A0A4Z2G271"/>
<evidence type="ECO:0000313" key="2">
    <source>
        <dbReference type="EMBL" id="TNN47656.1"/>
    </source>
</evidence>